<accession>A0ACC2QE75</accession>
<name>A0ACC2QE75_9NEOP</name>
<evidence type="ECO:0000313" key="1">
    <source>
        <dbReference type="EMBL" id="KAJ8713995.1"/>
    </source>
</evidence>
<protein>
    <submittedName>
        <fullName evidence="1">Uncharacterized protein</fullName>
    </submittedName>
</protein>
<keyword evidence="2" id="KW-1185">Reference proteome</keyword>
<evidence type="ECO:0000313" key="2">
    <source>
        <dbReference type="Proteomes" id="UP001231649"/>
    </source>
</evidence>
<dbReference type="Proteomes" id="UP001231649">
    <property type="component" value="Chromosome 20"/>
</dbReference>
<organism evidence="1 2">
    <name type="scientific">Mythimna loreyi</name>
    <dbReference type="NCBI Taxonomy" id="667449"/>
    <lineage>
        <taxon>Eukaryota</taxon>
        <taxon>Metazoa</taxon>
        <taxon>Ecdysozoa</taxon>
        <taxon>Arthropoda</taxon>
        <taxon>Hexapoda</taxon>
        <taxon>Insecta</taxon>
        <taxon>Pterygota</taxon>
        <taxon>Neoptera</taxon>
        <taxon>Endopterygota</taxon>
        <taxon>Lepidoptera</taxon>
        <taxon>Glossata</taxon>
        <taxon>Ditrysia</taxon>
        <taxon>Noctuoidea</taxon>
        <taxon>Noctuidae</taxon>
        <taxon>Noctuinae</taxon>
        <taxon>Hadenini</taxon>
        <taxon>Mythimna</taxon>
    </lineage>
</organism>
<reference evidence="1" key="1">
    <citation type="submission" date="2023-03" db="EMBL/GenBank/DDBJ databases">
        <title>Chromosome-level genomes of two armyworms, Mythimna separata and Mythimna loreyi, provide insights into the biosynthesis and reception of sex pheromones.</title>
        <authorList>
            <person name="Zhao H."/>
        </authorList>
    </citation>
    <scope>NUCLEOTIDE SEQUENCE</scope>
    <source>
        <strain evidence="1">BeijingLab</strain>
    </source>
</reference>
<proteinExistence type="predicted"/>
<dbReference type="EMBL" id="CM056796">
    <property type="protein sequence ID" value="KAJ8713995.1"/>
    <property type="molecule type" value="Genomic_DNA"/>
</dbReference>
<sequence>MESKPKKIVQSRQIISKVYNFLKTEYEFTLRNQGPNCDLSHLENIIQRTAEATNVTERTVQRIIREDYDGPSTSASKDKPPVKIRTKRDTKVDVDGCPPEVIRSTIQEFHVVLKQIPTLSKLLSALQDKVVFNGSLDTLRTLLTKMGYQARKTDHNMKVLVERHDIQMRRFKYIKKIREYRAQGRPIVYIDLSYLLTTRDQNELKKEKESADIHFIIAHAGTEAGFIDNACLVSQAYTPTEHKDFNFGNYVKWINENLLPNLPDRSVIVLDSKYNIPAEKMPTSATKLSEMQKWLTEKGIQFDSNLCKVELYGIIKKHKSDLRTCQINEYIKSKGFEILRPPPYHPELNAIENIWKVLKTYVDITNLEECMMDTEYIIYEGIENITGNTWRHACNSVVMKEVEYMKYFDADLEFIVNVQDYDGDETTSEGSSSDSS</sequence>
<gene>
    <name evidence="1" type="ORF">PYW08_007615</name>
</gene>
<comment type="caution">
    <text evidence="1">The sequence shown here is derived from an EMBL/GenBank/DDBJ whole genome shotgun (WGS) entry which is preliminary data.</text>
</comment>